<organism evidence="1 2">
    <name type="scientific">Blattamonas nauphoetae</name>
    <dbReference type="NCBI Taxonomy" id="2049346"/>
    <lineage>
        <taxon>Eukaryota</taxon>
        <taxon>Metamonada</taxon>
        <taxon>Preaxostyla</taxon>
        <taxon>Oxymonadida</taxon>
        <taxon>Blattamonas</taxon>
    </lineage>
</organism>
<accession>A0ABQ9WML4</accession>
<dbReference type="EMBL" id="JARBJD010000619">
    <property type="protein sequence ID" value="KAK2940702.1"/>
    <property type="molecule type" value="Genomic_DNA"/>
</dbReference>
<evidence type="ECO:0000313" key="1">
    <source>
        <dbReference type="EMBL" id="KAK2940702.1"/>
    </source>
</evidence>
<protein>
    <submittedName>
        <fullName evidence="1">Uncharacterized protein</fullName>
    </submittedName>
</protein>
<sequence length="117" mass="13312">MRILEGKLYAIEGKWQEAISSTEEAISYFDFLLRIPHVHKTSQSLTLSRQDQKQTVVAYPVWTEMIDIALISSMLCECYSFKGKVFRLNGMPIEAKDKALEDGIVTAHQESRSNAKT</sequence>
<gene>
    <name evidence="1" type="ORF">BLNAU_24378</name>
</gene>
<keyword evidence="2" id="KW-1185">Reference proteome</keyword>
<name>A0ABQ9WML4_9EUKA</name>
<dbReference type="Proteomes" id="UP001281761">
    <property type="component" value="Unassembled WGS sequence"/>
</dbReference>
<comment type="caution">
    <text evidence="1">The sequence shown here is derived from an EMBL/GenBank/DDBJ whole genome shotgun (WGS) entry which is preliminary data.</text>
</comment>
<reference evidence="1 2" key="1">
    <citation type="journal article" date="2022" name="bioRxiv">
        <title>Genomics of Preaxostyla Flagellates Illuminates Evolutionary Transitions and the Path Towards Mitochondrial Loss.</title>
        <authorList>
            <person name="Novak L.V.F."/>
            <person name="Treitli S.C."/>
            <person name="Pyrih J."/>
            <person name="Halakuc P."/>
            <person name="Pipaliya S.V."/>
            <person name="Vacek V."/>
            <person name="Brzon O."/>
            <person name="Soukal P."/>
            <person name="Eme L."/>
            <person name="Dacks J.B."/>
            <person name="Karnkowska A."/>
            <person name="Elias M."/>
            <person name="Hampl V."/>
        </authorList>
    </citation>
    <scope>NUCLEOTIDE SEQUENCE [LARGE SCALE GENOMIC DNA]</scope>
    <source>
        <strain evidence="1">NAU3</strain>
        <tissue evidence="1">Gut</tissue>
    </source>
</reference>
<evidence type="ECO:0000313" key="2">
    <source>
        <dbReference type="Proteomes" id="UP001281761"/>
    </source>
</evidence>
<proteinExistence type="predicted"/>